<keyword evidence="4" id="KW-0812">Transmembrane</keyword>
<feature type="transmembrane region" description="Helical" evidence="4">
    <location>
        <begin position="90"/>
        <end position="109"/>
    </location>
</feature>
<comment type="caution">
    <text evidence="6">The sequence shown here is derived from an EMBL/GenBank/DDBJ whole genome shotgun (WGS) entry which is preliminary data.</text>
</comment>
<evidence type="ECO:0000256" key="4">
    <source>
        <dbReference type="SAM" id="Phobius"/>
    </source>
</evidence>
<keyword evidence="4" id="KW-1133">Transmembrane helix</keyword>
<evidence type="ECO:0000256" key="3">
    <source>
        <dbReference type="SAM" id="MobiDB-lite"/>
    </source>
</evidence>
<dbReference type="InterPro" id="IPR002902">
    <property type="entry name" value="GNK2"/>
</dbReference>
<evidence type="ECO:0000256" key="2">
    <source>
        <dbReference type="ARBA" id="ARBA00022737"/>
    </source>
</evidence>
<dbReference type="EMBL" id="JACEFO010001857">
    <property type="protein sequence ID" value="KAF8699070.1"/>
    <property type="molecule type" value="Genomic_DNA"/>
</dbReference>
<reference evidence="6" key="1">
    <citation type="submission" date="2020-07" db="EMBL/GenBank/DDBJ databases">
        <title>Genome sequence and genetic diversity analysis of an under-domesticated orphan crop, white fonio (Digitaria exilis).</title>
        <authorList>
            <person name="Bennetzen J.L."/>
            <person name="Chen S."/>
            <person name="Ma X."/>
            <person name="Wang X."/>
            <person name="Yssel A.E.J."/>
            <person name="Chaluvadi S.R."/>
            <person name="Johnson M."/>
            <person name="Gangashetty P."/>
            <person name="Hamidou F."/>
            <person name="Sanogo M.D."/>
            <person name="Zwaenepoel A."/>
            <person name="Wallace J."/>
            <person name="Van De Peer Y."/>
            <person name="Van Deynze A."/>
        </authorList>
    </citation>
    <scope>NUCLEOTIDE SEQUENCE</scope>
    <source>
        <tissue evidence="6">Leaves</tissue>
    </source>
</reference>
<keyword evidence="7" id="KW-1185">Reference proteome</keyword>
<name>A0A835ENK6_9POAL</name>
<keyword evidence="1" id="KW-0732">Signal</keyword>
<keyword evidence="4" id="KW-0472">Membrane</keyword>
<evidence type="ECO:0000313" key="6">
    <source>
        <dbReference type="EMBL" id="KAF8699070.1"/>
    </source>
</evidence>
<sequence>MAQCTRDLRPSDCTACLGDLLAVMYRDVSSVTNVTRSTTPPSVMGFSCYLTYQINEPIHIAGIMDPPPLPSSPPGPPTGSSSATPPVGKMTTVLIAALAAVTLLISVIAV</sequence>
<dbReference type="InterPro" id="IPR038408">
    <property type="entry name" value="GNK2_sf"/>
</dbReference>
<dbReference type="Proteomes" id="UP000636709">
    <property type="component" value="Unassembled WGS sequence"/>
</dbReference>
<evidence type="ECO:0000259" key="5">
    <source>
        <dbReference type="PROSITE" id="PS51473"/>
    </source>
</evidence>
<feature type="compositionally biased region" description="Pro residues" evidence="3">
    <location>
        <begin position="65"/>
        <end position="77"/>
    </location>
</feature>
<protein>
    <recommendedName>
        <fullName evidence="5">Gnk2-homologous domain-containing protein</fullName>
    </recommendedName>
</protein>
<proteinExistence type="predicted"/>
<dbReference type="AlphaFoldDB" id="A0A835ENK6"/>
<dbReference type="Gene3D" id="3.30.430.20">
    <property type="entry name" value="Gnk2 domain, C-X8-C-X2-C motif"/>
    <property type="match status" value="1"/>
</dbReference>
<accession>A0A835ENK6</accession>
<keyword evidence="2" id="KW-0677">Repeat</keyword>
<feature type="region of interest" description="Disordered" evidence="3">
    <location>
        <begin position="63"/>
        <end position="85"/>
    </location>
</feature>
<evidence type="ECO:0000313" key="7">
    <source>
        <dbReference type="Proteomes" id="UP000636709"/>
    </source>
</evidence>
<evidence type="ECO:0000256" key="1">
    <source>
        <dbReference type="ARBA" id="ARBA00022729"/>
    </source>
</evidence>
<feature type="domain" description="Gnk2-homologous" evidence="5">
    <location>
        <begin position="1"/>
        <end position="57"/>
    </location>
</feature>
<dbReference type="PROSITE" id="PS51473">
    <property type="entry name" value="GNK2"/>
    <property type="match status" value="1"/>
</dbReference>
<gene>
    <name evidence="6" type="ORF">HU200_034761</name>
</gene>
<organism evidence="6 7">
    <name type="scientific">Digitaria exilis</name>
    <dbReference type="NCBI Taxonomy" id="1010633"/>
    <lineage>
        <taxon>Eukaryota</taxon>
        <taxon>Viridiplantae</taxon>
        <taxon>Streptophyta</taxon>
        <taxon>Embryophyta</taxon>
        <taxon>Tracheophyta</taxon>
        <taxon>Spermatophyta</taxon>
        <taxon>Magnoliopsida</taxon>
        <taxon>Liliopsida</taxon>
        <taxon>Poales</taxon>
        <taxon>Poaceae</taxon>
        <taxon>PACMAD clade</taxon>
        <taxon>Panicoideae</taxon>
        <taxon>Panicodae</taxon>
        <taxon>Paniceae</taxon>
        <taxon>Anthephorinae</taxon>
        <taxon>Digitaria</taxon>
    </lineage>
</organism>